<keyword evidence="5" id="KW-0460">Magnesium</keyword>
<evidence type="ECO:0000313" key="6">
    <source>
        <dbReference type="EMBL" id="GEQ99924.1"/>
    </source>
</evidence>
<sequence>MTSPHTSPPLPADRLEELAEFAQTLAHAAAKATLPYFRQPMAVEDKEGKAGFDPVTIADRNAEQAMRTLIEEHYPDHGIIGEEFGTKPSRSGPYWVLDPIDGTRAFVAGLPSWGTLIAFNDGTRPVIGVVAQPYIGEVFLGINGSGICRSSLNGQIIKTRPCAALGRATLSTTGLNFFTDPEREAFLALEKEAPITRYGFDCYAYAILATGTIDLVVEAGLEPYDIQALIPLIEGAGGHITTWRGGDAQQGGRVIAAGDSTLHAQILERLRSVEQK</sequence>
<dbReference type="GO" id="GO:0004401">
    <property type="term" value="F:histidinol-phosphatase activity"/>
    <property type="evidence" value="ECO:0007669"/>
    <property type="project" value="UniProtKB-UniRule"/>
</dbReference>
<feature type="binding site" evidence="5">
    <location>
        <position position="225"/>
    </location>
    <ligand>
        <name>Mg(2+)</name>
        <dbReference type="ChEBI" id="CHEBI:18420"/>
        <label>1</label>
        <note>catalytic</note>
    </ligand>
</feature>
<dbReference type="EC" id="3.1.3.15" evidence="4"/>
<evidence type="ECO:0000256" key="4">
    <source>
        <dbReference type="NCBIfam" id="TIGR02067"/>
    </source>
</evidence>
<feature type="binding site" evidence="5">
    <location>
        <position position="100"/>
    </location>
    <ligand>
        <name>Mg(2+)</name>
        <dbReference type="ChEBI" id="CHEBI:18420"/>
        <label>1</label>
        <note>catalytic</note>
    </ligand>
</feature>
<evidence type="ECO:0000313" key="7">
    <source>
        <dbReference type="Proteomes" id="UP000325187"/>
    </source>
</evidence>
<dbReference type="Proteomes" id="UP000325187">
    <property type="component" value="Unassembled WGS sequence"/>
</dbReference>
<dbReference type="GO" id="GO:0008934">
    <property type="term" value="F:inositol monophosphate 1-phosphatase activity"/>
    <property type="evidence" value="ECO:0007669"/>
    <property type="project" value="TreeGrafter"/>
</dbReference>
<dbReference type="GO" id="GO:0000105">
    <property type="term" value="P:L-histidine biosynthetic process"/>
    <property type="evidence" value="ECO:0007669"/>
    <property type="project" value="UniProtKB-UniRule"/>
</dbReference>
<comment type="cofactor">
    <cofactor evidence="1 5">
        <name>Mg(2+)</name>
        <dbReference type="ChEBI" id="CHEBI:18420"/>
    </cofactor>
</comment>
<dbReference type="RefSeq" id="WP_150001755.1">
    <property type="nucleotide sequence ID" value="NZ_BKCM01000002.1"/>
</dbReference>
<dbReference type="GO" id="GO:0046872">
    <property type="term" value="F:metal ion binding"/>
    <property type="evidence" value="ECO:0007669"/>
    <property type="project" value="UniProtKB-KW"/>
</dbReference>
<dbReference type="FunFam" id="3.30.540.10:FF:000030">
    <property type="entry name" value="Inositol monophosphatase"/>
    <property type="match status" value="1"/>
</dbReference>
<dbReference type="InterPro" id="IPR011809">
    <property type="entry name" value="His_9_proposed"/>
</dbReference>
<name>A0A5A7MWU6_9PROT</name>
<proteinExistence type="inferred from homology"/>
<dbReference type="SUPFAM" id="SSF56655">
    <property type="entry name" value="Carbohydrate phosphatase"/>
    <property type="match status" value="1"/>
</dbReference>
<dbReference type="AlphaFoldDB" id="A0A5A7MWU6"/>
<accession>A0A5A7MWU6</accession>
<dbReference type="Pfam" id="PF00459">
    <property type="entry name" value="Inositol_P"/>
    <property type="match status" value="1"/>
</dbReference>
<dbReference type="Gene3D" id="3.30.540.10">
    <property type="entry name" value="Fructose-1,6-Bisphosphatase, subunit A, domain 1"/>
    <property type="match status" value="1"/>
</dbReference>
<dbReference type="PRINTS" id="PR00377">
    <property type="entry name" value="IMPHPHTASES"/>
</dbReference>
<reference evidence="6 7" key="1">
    <citation type="submission" date="2019-09" db="EMBL/GenBank/DDBJ databases">
        <title>NBRP : Genome information of microbial organism related human and environment.</title>
        <authorList>
            <person name="Hattori M."/>
            <person name="Oshima K."/>
            <person name="Inaba H."/>
            <person name="Suda W."/>
            <person name="Sakamoto M."/>
            <person name="Iino T."/>
            <person name="Kitahara M."/>
            <person name="Oshida Y."/>
            <person name="Iida T."/>
            <person name="Kudo T."/>
            <person name="Itoh T."/>
            <person name="Ohkuma M."/>
        </authorList>
    </citation>
    <scope>NUCLEOTIDE SEQUENCE [LARGE SCALE GENOMIC DNA]</scope>
    <source>
        <strain evidence="6 7">Mie-1</strain>
    </source>
</reference>
<keyword evidence="7" id="KW-1185">Reference proteome</keyword>
<gene>
    <name evidence="6" type="ORF">JCM17845_05480</name>
</gene>
<dbReference type="GO" id="GO:0006020">
    <property type="term" value="P:inositol metabolic process"/>
    <property type="evidence" value="ECO:0007669"/>
    <property type="project" value="TreeGrafter"/>
</dbReference>
<evidence type="ECO:0000256" key="3">
    <source>
        <dbReference type="ARBA" id="ARBA00022801"/>
    </source>
</evidence>
<keyword evidence="3" id="KW-0378">Hydrolase</keyword>
<evidence type="ECO:0000256" key="5">
    <source>
        <dbReference type="PIRSR" id="PIRSR600760-2"/>
    </source>
</evidence>
<feature type="binding site" evidence="5">
    <location>
        <position position="98"/>
    </location>
    <ligand>
        <name>Mg(2+)</name>
        <dbReference type="ChEBI" id="CHEBI:18420"/>
        <label>1</label>
        <note>catalytic</note>
    </ligand>
</feature>
<comment type="similarity">
    <text evidence="2">Belongs to the inositol monophosphatase superfamily.</text>
</comment>
<evidence type="ECO:0000256" key="2">
    <source>
        <dbReference type="ARBA" id="ARBA00009759"/>
    </source>
</evidence>
<dbReference type="CDD" id="cd01641">
    <property type="entry name" value="Bacterial_IMPase_like_1"/>
    <property type="match status" value="1"/>
</dbReference>
<evidence type="ECO:0000256" key="1">
    <source>
        <dbReference type="ARBA" id="ARBA00001946"/>
    </source>
</evidence>
<dbReference type="Gene3D" id="3.40.190.80">
    <property type="match status" value="1"/>
</dbReference>
<protein>
    <recommendedName>
        <fullName evidence="4">Histidinol-phosphatase</fullName>
        <ecNumber evidence="4">3.1.3.15</ecNumber>
    </recommendedName>
</protein>
<dbReference type="GO" id="GO:0007165">
    <property type="term" value="P:signal transduction"/>
    <property type="evidence" value="ECO:0007669"/>
    <property type="project" value="TreeGrafter"/>
</dbReference>
<feature type="binding site" evidence="5">
    <location>
        <position position="101"/>
    </location>
    <ligand>
        <name>Mg(2+)</name>
        <dbReference type="ChEBI" id="CHEBI:18420"/>
        <label>1</label>
        <note>catalytic</note>
    </ligand>
</feature>
<dbReference type="PANTHER" id="PTHR20854:SF4">
    <property type="entry name" value="INOSITOL-1-MONOPHOSPHATASE-RELATED"/>
    <property type="match status" value="1"/>
</dbReference>
<keyword evidence="5" id="KW-0479">Metal-binding</keyword>
<comment type="caution">
    <text evidence="6">The sequence shown here is derived from an EMBL/GenBank/DDBJ whole genome shotgun (WGS) entry which is preliminary data.</text>
</comment>
<feature type="binding site" evidence="5">
    <location>
        <position position="82"/>
    </location>
    <ligand>
        <name>Mg(2+)</name>
        <dbReference type="ChEBI" id="CHEBI:18420"/>
        <label>1</label>
        <note>catalytic</note>
    </ligand>
</feature>
<dbReference type="PANTHER" id="PTHR20854">
    <property type="entry name" value="INOSITOL MONOPHOSPHATASE"/>
    <property type="match status" value="1"/>
</dbReference>
<dbReference type="InterPro" id="IPR000760">
    <property type="entry name" value="Inositol_monophosphatase-like"/>
</dbReference>
<dbReference type="EMBL" id="BKCM01000002">
    <property type="protein sequence ID" value="GEQ99924.1"/>
    <property type="molecule type" value="Genomic_DNA"/>
</dbReference>
<organism evidence="6 7">
    <name type="scientific">Iodidimonas gelatinilytica</name>
    <dbReference type="NCBI Taxonomy" id="1236966"/>
    <lineage>
        <taxon>Bacteria</taxon>
        <taxon>Pseudomonadati</taxon>
        <taxon>Pseudomonadota</taxon>
        <taxon>Alphaproteobacteria</taxon>
        <taxon>Iodidimonadales</taxon>
        <taxon>Iodidimonadaceae</taxon>
        <taxon>Iodidimonas</taxon>
    </lineage>
</organism>
<dbReference type="NCBIfam" id="TIGR02067">
    <property type="entry name" value="his_9_HisN"/>
    <property type="match status" value="1"/>
</dbReference>